<protein>
    <recommendedName>
        <fullName evidence="1">bis(5'-adenosyl)-triphosphatase</fullName>
        <ecNumber evidence="1">3.6.1.29</ecNumber>
    </recommendedName>
</protein>
<evidence type="ECO:0000256" key="8">
    <source>
        <dbReference type="PROSITE-ProRule" id="PRU00464"/>
    </source>
</evidence>
<dbReference type="PANTHER" id="PTHR23088">
    <property type="entry name" value="NITRILASE-RELATED"/>
    <property type="match status" value="1"/>
</dbReference>
<dbReference type="GO" id="GO:0047710">
    <property type="term" value="F:bis(5'-adenosyl)-triphosphatase activity"/>
    <property type="evidence" value="ECO:0007669"/>
    <property type="project" value="UniProtKB-EC"/>
</dbReference>
<evidence type="ECO:0000259" key="11">
    <source>
        <dbReference type="PROSITE" id="PS51084"/>
    </source>
</evidence>
<dbReference type="FunFam" id="3.30.428.10:FF:000011">
    <property type="entry name" value="Fragile histidine triad"/>
    <property type="match status" value="1"/>
</dbReference>
<feature type="site" description="Important for induction of apoptosis" evidence="7">
    <location>
        <position position="550"/>
    </location>
</feature>
<organism evidence="12 13">
    <name type="scientific">Mythimna separata</name>
    <name type="common">Oriental armyworm</name>
    <name type="synonym">Pseudaletia separata</name>
    <dbReference type="NCBI Taxonomy" id="271217"/>
    <lineage>
        <taxon>Eukaryota</taxon>
        <taxon>Metazoa</taxon>
        <taxon>Ecdysozoa</taxon>
        <taxon>Arthropoda</taxon>
        <taxon>Hexapoda</taxon>
        <taxon>Insecta</taxon>
        <taxon>Pterygota</taxon>
        <taxon>Neoptera</taxon>
        <taxon>Endopterygota</taxon>
        <taxon>Lepidoptera</taxon>
        <taxon>Glossata</taxon>
        <taxon>Ditrysia</taxon>
        <taxon>Noctuoidea</taxon>
        <taxon>Noctuidae</taxon>
        <taxon>Noctuinae</taxon>
        <taxon>Hadenini</taxon>
        <taxon>Mythimna</taxon>
    </lineage>
</organism>
<keyword evidence="2" id="KW-0547">Nucleotide-binding</keyword>
<keyword evidence="13" id="KW-1185">Reference proteome</keyword>
<dbReference type="CDD" id="cd07572">
    <property type="entry name" value="nit"/>
    <property type="match status" value="1"/>
</dbReference>
<dbReference type="CDD" id="cd01275">
    <property type="entry name" value="FHIT"/>
    <property type="match status" value="1"/>
</dbReference>
<dbReference type="InterPro" id="IPR039383">
    <property type="entry name" value="FHIT"/>
</dbReference>
<feature type="active site" description="Tele-AMP-histidine intermediate" evidence="5">
    <location>
        <position position="532"/>
    </location>
</feature>
<dbReference type="Proteomes" id="UP001231518">
    <property type="component" value="Chromosome 28"/>
</dbReference>
<evidence type="ECO:0000256" key="9">
    <source>
        <dbReference type="SAM" id="MobiDB-lite"/>
    </source>
</evidence>
<dbReference type="PANTHER" id="PTHR23088:SF27">
    <property type="entry name" value="DEAMINATED GLUTATHIONE AMIDASE"/>
    <property type="match status" value="1"/>
</dbReference>
<dbReference type="EC" id="3.6.1.29" evidence="1"/>
<feature type="binding site" evidence="6">
    <location>
        <position position="519"/>
    </location>
    <ligand>
        <name>substrate</name>
    </ligand>
</feature>
<evidence type="ECO:0000313" key="13">
    <source>
        <dbReference type="Proteomes" id="UP001231518"/>
    </source>
</evidence>
<evidence type="ECO:0000256" key="6">
    <source>
        <dbReference type="PIRSR" id="PIRSR639383-2"/>
    </source>
</evidence>
<evidence type="ECO:0000256" key="4">
    <source>
        <dbReference type="ARBA" id="ARBA00047780"/>
    </source>
</evidence>
<dbReference type="Pfam" id="PF00795">
    <property type="entry name" value="CN_hydrolase"/>
    <property type="match status" value="2"/>
</dbReference>
<dbReference type="SUPFAM" id="SSF54197">
    <property type="entry name" value="HIT-like"/>
    <property type="match status" value="1"/>
</dbReference>
<feature type="binding site" evidence="6">
    <location>
        <position position="534"/>
    </location>
    <ligand>
        <name>substrate</name>
    </ligand>
</feature>
<evidence type="ECO:0000313" key="12">
    <source>
        <dbReference type="EMBL" id="KAJ8707691.1"/>
    </source>
</evidence>
<feature type="domain" description="HIT" evidence="11">
    <location>
        <begin position="437"/>
        <end position="545"/>
    </location>
</feature>
<comment type="catalytic activity">
    <reaction evidence="4">
        <text>P(1),P(3)-bis(5'-adenosyl) triphosphate + H2O = AMP + ADP + 2 H(+)</text>
        <dbReference type="Rhea" id="RHEA:13893"/>
        <dbReference type="ChEBI" id="CHEBI:15377"/>
        <dbReference type="ChEBI" id="CHEBI:15378"/>
        <dbReference type="ChEBI" id="CHEBI:58529"/>
        <dbReference type="ChEBI" id="CHEBI:456215"/>
        <dbReference type="ChEBI" id="CHEBI:456216"/>
        <dbReference type="EC" id="3.6.1.29"/>
    </reaction>
</comment>
<dbReference type="InterPro" id="IPR036265">
    <property type="entry name" value="HIT-like_sf"/>
</dbReference>
<feature type="domain" description="CN hydrolase" evidence="10">
    <location>
        <begin position="31"/>
        <end position="380"/>
    </location>
</feature>
<dbReference type="Gene3D" id="3.60.110.10">
    <property type="entry name" value="Carbon-nitrogen hydrolase"/>
    <property type="match status" value="3"/>
</dbReference>
<dbReference type="GO" id="GO:0000166">
    <property type="term" value="F:nucleotide binding"/>
    <property type="evidence" value="ECO:0007669"/>
    <property type="project" value="UniProtKB-KW"/>
</dbReference>
<dbReference type="AlphaFoldDB" id="A0AAD7Y9A5"/>
<dbReference type="InterPro" id="IPR011146">
    <property type="entry name" value="HIT-like"/>
</dbReference>
<gene>
    <name evidence="12" type="ORF">PYW07_011368</name>
</gene>
<comment type="caution">
    <text evidence="12">The sequence shown here is derived from an EMBL/GenBank/DDBJ whole genome shotgun (WGS) entry which is preliminary data.</text>
</comment>
<evidence type="ECO:0000256" key="3">
    <source>
        <dbReference type="ARBA" id="ARBA00022801"/>
    </source>
</evidence>
<dbReference type="PROSITE" id="PS50263">
    <property type="entry name" value="CN_HYDROLASE"/>
    <property type="match status" value="1"/>
</dbReference>
<feature type="short sequence motif" description="Histidine triad motif" evidence="8">
    <location>
        <begin position="530"/>
        <end position="534"/>
    </location>
</feature>
<dbReference type="InterPro" id="IPR003010">
    <property type="entry name" value="C-N_Hydrolase"/>
</dbReference>
<dbReference type="PROSITE" id="PS51084">
    <property type="entry name" value="HIT_2"/>
    <property type="match status" value="1"/>
</dbReference>
<dbReference type="InterPro" id="IPR036526">
    <property type="entry name" value="C-N_Hydrolase_sf"/>
</dbReference>
<accession>A0AAD7Y9A5</accession>
<dbReference type="SUPFAM" id="SSF56317">
    <property type="entry name" value="Carbon-nitrogen hydrolase"/>
    <property type="match status" value="3"/>
</dbReference>
<evidence type="ECO:0000256" key="7">
    <source>
        <dbReference type="PIRSR" id="PIRSR639383-3"/>
    </source>
</evidence>
<feature type="binding site" evidence="6">
    <location>
        <position position="463"/>
    </location>
    <ligand>
        <name>substrate</name>
    </ligand>
</feature>
<name>A0AAD7Y9A5_MYTSE</name>
<dbReference type="InterPro" id="IPR045254">
    <property type="entry name" value="Nit1/2_C-N_Hydrolase"/>
</dbReference>
<keyword evidence="3" id="KW-0378">Hydrolase</keyword>
<evidence type="ECO:0000256" key="1">
    <source>
        <dbReference type="ARBA" id="ARBA00012377"/>
    </source>
</evidence>
<dbReference type="Pfam" id="PF01230">
    <property type="entry name" value="HIT"/>
    <property type="match status" value="1"/>
</dbReference>
<evidence type="ECO:0000256" key="2">
    <source>
        <dbReference type="ARBA" id="ARBA00022741"/>
    </source>
</evidence>
<reference evidence="12" key="1">
    <citation type="submission" date="2023-03" db="EMBL/GenBank/DDBJ databases">
        <title>Chromosome-level genomes of two armyworms, Mythimna separata and Mythimna loreyi, provide insights into the biosynthesis and reception of sex pheromones.</title>
        <authorList>
            <person name="Zhao H."/>
        </authorList>
    </citation>
    <scope>NUCLEOTIDE SEQUENCE</scope>
    <source>
        <strain evidence="12">BeijingLab</strain>
        <tissue evidence="12">Pupa</tissue>
    </source>
</reference>
<feature type="region of interest" description="Disordered" evidence="9">
    <location>
        <begin position="413"/>
        <end position="434"/>
    </location>
</feature>
<sequence length="558" mass="62879">MMRNWHLNILRSVTRLDFIRQSSNRNMSGIKKIAVCQMTSVADKAKNMEVVSSLISNAAKEDVQMLFFPEACDYLCDNKNDTLNFAEPIIGGATVGSYRKLAAQYNVWLSMGGVHEKDVEHPAKVSNTHIIIDNKGNIVQTYRKLHLFDVEIPERNIRLKESDFCVPGNHIVAPVDTPIGKVGNIVQTYRKLHLFDVEIPERNIRLKESDFCVSGNHIVAPVDTPVGKVGNIVQTYRKLDLFDVEIPERNIRLKESDFCVPGNHIVAPVDTPVGKVGLAICYDMRFPELSTSLSIMKAEVLTYPSAFTQHTGAAHWHVLLRARAIENQCYVIAAAQSGTHNAKRKSYGHAVCIDPWGEVLADCEETSPCYKVVEISEDKLQDVRRNMPVFQHRRRNVYSLYCLSVRKDLLSTHKEPSESSGSKLPDTPCGPETPDEPSYAFGHVKVPETCVFFKSKLTYAFVNLRCVIPGHVLVAPIRTAERNKDLSEEEAQDFYKTIRIVQSLMEKVHSCESCTVTIQDGEAAGRTVHHLHCHIMPRKKGDFIDNDLIYLELAKHDQ</sequence>
<feature type="binding site" evidence="6">
    <location>
        <begin position="525"/>
        <end position="528"/>
    </location>
    <ligand>
        <name>substrate</name>
    </ligand>
</feature>
<evidence type="ECO:0000259" key="10">
    <source>
        <dbReference type="PROSITE" id="PS50263"/>
    </source>
</evidence>
<dbReference type="EMBL" id="JARGEI010000027">
    <property type="protein sequence ID" value="KAJ8707691.1"/>
    <property type="molecule type" value="Genomic_DNA"/>
</dbReference>
<proteinExistence type="predicted"/>
<evidence type="ECO:0000256" key="5">
    <source>
        <dbReference type="PIRSR" id="PIRSR639383-1"/>
    </source>
</evidence>
<dbReference type="GO" id="GO:0016811">
    <property type="term" value="F:hydrolase activity, acting on carbon-nitrogen (but not peptide) bonds, in linear amides"/>
    <property type="evidence" value="ECO:0007669"/>
    <property type="project" value="InterPro"/>
</dbReference>
<dbReference type="Gene3D" id="3.30.428.10">
    <property type="entry name" value="HIT-like"/>
    <property type="match status" value="1"/>
</dbReference>